<name>A0A068RBH2_9GAMM</name>
<organism evidence="2">
    <name type="scientific">Serratia symbiotica SCt-VLC</name>
    <dbReference type="NCBI Taxonomy" id="1347341"/>
    <lineage>
        <taxon>Bacteria</taxon>
        <taxon>Pseudomonadati</taxon>
        <taxon>Pseudomonadota</taxon>
        <taxon>Gammaproteobacteria</taxon>
        <taxon>Enterobacterales</taxon>
        <taxon>Yersiniaceae</taxon>
        <taxon>Serratia</taxon>
        <taxon>Serratia symbiotica</taxon>
    </lineage>
</organism>
<dbReference type="EMBL" id="FR904233">
    <property type="protein sequence ID" value="CDG47874.1"/>
    <property type="molecule type" value="Genomic_DNA"/>
</dbReference>
<dbReference type="RefSeq" id="WP_061770303.1">
    <property type="nucleotide sequence ID" value="NZ_FR904233.1"/>
</dbReference>
<dbReference type="OrthoDB" id="5574448at2"/>
<dbReference type="SMART" id="SM01040">
    <property type="entry name" value="Bro-N"/>
    <property type="match status" value="1"/>
</dbReference>
<evidence type="ECO:0000259" key="1">
    <source>
        <dbReference type="PROSITE" id="PS51750"/>
    </source>
</evidence>
<sequence length="259" mass="28924">MNTQLIFKSYVLEVVKHEGKSWFTATTLAIALEYSDTRKVTHLYNRNSDEFTPGMSEVLKSSTSGNLQVSRRIFSLRGAHLIAMFASTPVAKEFRKWVLDLIDKELACELSAPQLPTAIDEKLPLGVYAHQSKYNPYRASVFLDGKNIHVGVFPTIQDAVLARHEYLRRHHVNRVIEGNLDIASPAGINARLLITVEHGQATRSKIMHPDAITATPDNLPDVLKSYGLGKISTQQYQKIIEACVSVIARKCENLQLAAK</sequence>
<dbReference type="PROSITE" id="PS51750">
    <property type="entry name" value="BRO_N"/>
    <property type="match status" value="1"/>
</dbReference>
<dbReference type="AlphaFoldDB" id="A0A068RBH2"/>
<proteinExistence type="predicted"/>
<reference evidence="2" key="1">
    <citation type="submission" date="2013-06" db="EMBL/GenBank/DDBJ databases">
        <authorList>
            <person name="Mazano-Marin A."/>
        </authorList>
    </citation>
    <scope>NUCLEOTIDE SEQUENCE</scope>
    <source>
        <strain evidence="2">SCt-VLC</strain>
    </source>
</reference>
<dbReference type="InterPro" id="IPR003497">
    <property type="entry name" value="BRO_N_domain"/>
</dbReference>
<protein>
    <submittedName>
        <fullName evidence="2">BRO family, N-terminal domain family protein</fullName>
    </submittedName>
</protein>
<feature type="domain" description="Bro-N" evidence="1">
    <location>
        <begin position="1"/>
        <end position="110"/>
    </location>
</feature>
<evidence type="ECO:0000313" key="2">
    <source>
        <dbReference type="EMBL" id="CDG47874.1"/>
    </source>
</evidence>
<reference evidence="2" key="2">
    <citation type="journal article" date="2014" name="Genome Biol. Evol.">
        <title>Settling down: the genome of Serratia symbiotica from the aphid Cinara tujafilina zooms in on the process of accommodation to a cooperative intracellular life.</title>
        <authorList>
            <person name="Manzano-Marin A."/>
            <person name="Latorre A."/>
        </authorList>
    </citation>
    <scope>NUCLEOTIDE SEQUENCE</scope>
    <source>
        <strain evidence="2">SCt-VLC</strain>
    </source>
</reference>
<dbReference type="Pfam" id="PF02498">
    <property type="entry name" value="Bro-N"/>
    <property type="match status" value="1"/>
</dbReference>
<accession>A0A068RBH2</accession>
<gene>
    <name evidence="2" type="ORF">SCTVLC_1156</name>
</gene>